<reference evidence="1" key="1">
    <citation type="submission" date="2021-03" db="EMBL/GenBank/DDBJ databases">
        <authorList>
            <person name="Bekaert M."/>
        </authorList>
    </citation>
    <scope>NUCLEOTIDE SEQUENCE</scope>
</reference>
<evidence type="ECO:0000313" key="1">
    <source>
        <dbReference type="EMBL" id="CAG2192401.1"/>
    </source>
</evidence>
<dbReference type="SUPFAM" id="SSF63825">
    <property type="entry name" value="YWTD domain"/>
    <property type="match status" value="1"/>
</dbReference>
<gene>
    <name evidence="1" type="ORF">MEDL_7590</name>
</gene>
<dbReference type="AlphaFoldDB" id="A0A8S3QA00"/>
<name>A0A8S3QA00_MYTED</name>
<keyword evidence="2" id="KW-1185">Reference proteome</keyword>
<dbReference type="EMBL" id="CAJPWZ010000385">
    <property type="protein sequence ID" value="CAG2192401.1"/>
    <property type="molecule type" value="Genomic_DNA"/>
</dbReference>
<sequence length="276" mass="31719">MSVKLIEQDLANAEEFIQSYLEENKVSTRVIISKINESVENITKHVKNWGNISCFEVNKAVLRERKKKQAQIIIPTIQTKTIENITARLQDTIQTRTKTRGIDRIDIKDRKIQKLIHHFGCFGLEELNGRLIFCSESRLKMKYFRSSTIIIVSINAPNVSKFSYVATNGKNIYYTSPLGKSVTCCDFQGAVQWTFNDENVMKNPLGISLANDNFVFVISDDSVILISPCGKQHRTLLCLSDGLYDPQALYYDKTRDMLLVAQKKEKAFLYKIDRFR</sequence>
<accession>A0A8S3QA00</accession>
<comment type="caution">
    <text evidence="1">The sequence shown here is derived from an EMBL/GenBank/DDBJ whole genome shotgun (WGS) entry which is preliminary data.</text>
</comment>
<evidence type="ECO:0000313" key="2">
    <source>
        <dbReference type="Proteomes" id="UP000683360"/>
    </source>
</evidence>
<protein>
    <submittedName>
        <fullName evidence="1">Uncharacterized protein</fullName>
    </submittedName>
</protein>
<organism evidence="1 2">
    <name type="scientific">Mytilus edulis</name>
    <name type="common">Blue mussel</name>
    <dbReference type="NCBI Taxonomy" id="6550"/>
    <lineage>
        <taxon>Eukaryota</taxon>
        <taxon>Metazoa</taxon>
        <taxon>Spiralia</taxon>
        <taxon>Lophotrochozoa</taxon>
        <taxon>Mollusca</taxon>
        <taxon>Bivalvia</taxon>
        <taxon>Autobranchia</taxon>
        <taxon>Pteriomorphia</taxon>
        <taxon>Mytilida</taxon>
        <taxon>Mytiloidea</taxon>
        <taxon>Mytilidae</taxon>
        <taxon>Mytilinae</taxon>
        <taxon>Mytilus</taxon>
    </lineage>
</organism>
<proteinExistence type="predicted"/>
<dbReference type="OrthoDB" id="6043636at2759"/>
<dbReference type="Proteomes" id="UP000683360">
    <property type="component" value="Unassembled WGS sequence"/>
</dbReference>